<sequence length="332" mass="34022">MCAGGEESMSTLPVIAAVDGSEGSLRALDWAAAAAGARGAPLRVVHVRRDALPAPWAQLEVLASVPPDPVDDEVLDRARARLADRADPSTVAYAGLTGAPEAALSELGRSAQLLVLGSRGRGGFAGLVLGSSSMAAARDAECPVVVVPPPGREVHEGPSPAPGPRVVVGLHIDNPDGAPLAFAFAEAGRRGARVQVVAAYPWPLRGWTAPGDFSPPVIDPDAVARETRTLAERSTAPHRERHPDVDVEFTVPAGDAAGHLVAASEDAELVVVGRHRRRLLAPARMLGSVTHAVLLHAASPVAVVPPTPDGSVGNGTGSGTEHTDGNKDGDEP</sequence>
<comment type="caution">
    <text evidence="4">The sequence shown here is derived from an EMBL/GenBank/DDBJ whole genome shotgun (WGS) entry which is preliminary data.</text>
</comment>
<dbReference type="Gene3D" id="3.40.50.620">
    <property type="entry name" value="HUPs"/>
    <property type="match status" value="2"/>
</dbReference>
<dbReference type="PANTHER" id="PTHR46553:SF3">
    <property type="entry name" value="ADENINE NUCLEOTIDE ALPHA HYDROLASES-LIKE SUPERFAMILY PROTEIN"/>
    <property type="match status" value="1"/>
</dbReference>
<reference evidence="4" key="1">
    <citation type="journal article" date="2014" name="Int. J. Syst. Evol. Microbiol.">
        <title>Complete genome sequence of Corynebacterium casei LMG S-19264T (=DSM 44701T), isolated from a smear-ripened cheese.</title>
        <authorList>
            <consortium name="US DOE Joint Genome Institute (JGI-PGF)"/>
            <person name="Walter F."/>
            <person name="Albersmeier A."/>
            <person name="Kalinowski J."/>
            <person name="Ruckert C."/>
        </authorList>
    </citation>
    <scope>NUCLEOTIDE SEQUENCE</scope>
    <source>
        <strain evidence="4">JCM 3131</strain>
    </source>
</reference>
<evidence type="ECO:0000313" key="5">
    <source>
        <dbReference type="Proteomes" id="UP000620156"/>
    </source>
</evidence>
<keyword evidence="5" id="KW-1185">Reference proteome</keyword>
<organism evidence="4 5">
    <name type="scientific">Streptomyces ruber</name>
    <dbReference type="NCBI Taxonomy" id="83378"/>
    <lineage>
        <taxon>Bacteria</taxon>
        <taxon>Bacillati</taxon>
        <taxon>Actinomycetota</taxon>
        <taxon>Actinomycetes</taxon>
        <taxon>Kitasatosporales</taxon>
        <taxon>Streptomycetaceae</taxon>
        <taxon>Streptomyces</taxon>
    </lineage>
</organism>
<evidence type="ECO:0000256" key="2">
    <source>
        <dbReference type="SAM" id="MobiDB-lite"/>
    </source>
</evidence>
<evidence type="ECO:0000256" key="1">
    <source>
        <dbReference type="ARBA" id="ARBA00008791"/>
    </source>
</evidence>
<gene>
    <name evidence="4" type="ORF">GCM10010145_18850</name>
</gene>
<dbReference type="PRINTS" id="PR01438">
    <property type="entry name" value="UNVRSLSTRESS"/>
</dbReference>
<dbReference type="Pfam" id="PF00582">
    <property type="entry name" value="Usp"/>
    <property type="match status" value="2"/>
</dbReference>
<reference evidence="4" key="2">
    <citation type="submission" date="2020-09" db="EMBL/GenBank/DDBJ databases">
        <authorList>
            <person name="Sun Q."/>
            <person name="Ohkuma M."/>
        </authorList>
    </citation>
    <scope>NUCLEOTIDE SEQUENCE</scope>
    <source>
        <strain evidence="4">JCM 3131</strain>
    </source>
</reference>
<name>A0A918BCV1_9ACTN</name>
<dbReference type="PANTHER" id="PTHR46553">
    <property type="entry name" value="ADENINE NUCLEOTIDE ALPHA HYDROLASES-LIKE SUPERFAMILY PROTEIN"/>
    <property type="match status" value="1"/>
</dbReference>
<evidence type="ECO:0000259" key="3">
    <source>
        <dbReference type="Pfam" id="PF00582"/>
    </source>
</evidence>
<feature type="domain" description="UspA" evidence="3">
    <location>
        <begin position="165"/>
        <end position="305"/>
    </location>
</feature>
<feature type="compositionally biased region" description="Basic and acidic residues" evidence="2">
    <location>
        <begin position="321"/>
        <end position="332"/>
    </location>
</feature>
<feature type="domain" description="UspA" evidence="3">
    <location>
        <begin position="14"/>
        <end position="148"/>
    </location>
</feature>
<feature type="region of interest" description="Disordered" evidence="2">
    <location>
        <begin position="302"/>
        <end position="332"/>
    </location>
</feature>
<dbReference type="InterPro" id="IPR006015">
    <property type="entry name" value="Universal_stress_UspA"/>
</dbReference>
<protein>
    <recommendedName>
        <fullName evidence="3">UspA domain-containing protein</fullName>
    </recommendedName>
</protein>
<dbReference type="Proteomes" id="UP000620156">
    <property type="component" value="Unassembled WGS sequence"/>
</dbReference>
<accession>A0A918BCV1</accession>
<dbReference type="AlphaFoldDB" id="A0A918BCV1"/>
<dbReference type="InterPro" id="IPR014729">
    <property type="entry name" value="Rossmann-like_a/b/a_fold"/>
</dbReference>
<dbReference type="InterPro" id="IPR006016">
    <property type="entry name" value="UspA"/>
</dbReference>
<dbReference type="SUPFAM" id="SSF52402">
    <property type="entry name" value="Adenine nucleotide alpha hydrolases-like"/>
    <property type="match status" value="2"/>
</dbReference>
<comment type="similarity">
    <text evidence="1">Belongs to the universal stress protein A family.</text>
</comment>
<dbReference type="EMBL" id="BMQK01000003">
    <property type="protein sequence ID" value="GGQ50125.1"/>
    <property type="molecule type" value="Genomic_DNA"/>
</dbReference>
<proteinExistence type="inferred from homology"/>
<evidence type="ECO:0000313" key="4">
    <source>
        <dbReference type="EMBL" id="GGQ50125.1"/>
    </source>
</evidence>